<feature type="domain" description="M23ase beta-sheet core" evidence="3">
    <location>
        <begin position="168"/>
        <end position="258"/>
    </location>
</feature>
<keyword evidence="2" id="KW-0812">Transmembrane</keyword>
<dbReference type="EMBL" id="JAXOFX010000002">
    <property type="protein sequence ID" value="MDZ5470821.1"/>
    <property type="molecule type" value="Genomic_DNA"/>
</dbReference>
<evidence type="ECO:0000256" key="1">
    <source>
        <dbReference type="SAM" id="MobiDB-lite"/>
    </source>
</evidence>
<dbReference type="Pfam" id="PF01551">
    <property type="entry name" value="Peptidase_M23"/>
    <property type="match status" value="1"/>
</dbReference>
<dbReference type="PANTHER" id="PTHR21666">
    <property type="entry name" value="PEPTIDASE-RELATED"/>
    <property type="match status" value="1"/>
</dbReference>
<evidence type="ECO:0000259" key="3">
    <source>
        <dbReference type="Pfam" id="PF01551"/>
    </source>
</evidence>
<keyword evidence="4" id="KW-0614">Plasmid</keyword>
<dbReference type="EC" id="3.4.-.-" evidence="4"/>
<keyword evidence="4" id="KW-0378">Hydrolase</keyword>
<feature type="transmembrane region" description="Helical" evidence="2">
    <location>
        <begin position="71"/>
        <end position="89"/>
    </location>
</feature>
<evidence type="ECO:0000256" key="2">
    <source>
        <dbReference type="SAM" id="Phobius"/>
    </source>
</evidence>
<keyword evidence="2" id="KW-0472">Membrane</keyword>
<reference evidence="4 5" key="1">
    <citation type="submission" date="2023-11" db="EMBL/GenBank/DDBJ databases">
        <title>Bacillus jintuensis, isolated from a mudflat on the Beibu Gulf coast.</title>
        <authorList>
            <person name="Li M."/>
        </authorList>
    </citation>
    <scope>NUCLEOTIDE SEQUENCE [LARGE SCALE GENOMIC DNA]</scope>
    <source>
        <strain evidence="4 5">31A1R</strain>
        <plasmid evidence="4">unnamed</plasmid>
    </source>
</reference>
<comment type="caution">
    <text evidence="4">The sequence shown here is derived from an EMBL/GenBank/DDBJ whole genome shotgun (WGS) entry which is preliminary data.</text>
</comment>
<dbReference type="RefSeq" id="WP_322445364.1">
    <property type="nucleotide sequence ID" value="NZ_JAXOFX010000002.1"/>
</dbReference>
<dbReference type="GO" id="GO:0016787">
    <property type="term" value="F:hydrolase activity"/>
    <property type="evidence" value="ECO:0007669"/>
    <property type="project" value="UniProtKB-KW"/>
</dbReference>
<feature type="region of interest" description="Disordered" evidence="1">
    <location>
        <begin position="1"/>
        <end position="29"/>
    </location>
</feature>
<dbReference type="CDD" id="cd12797">
    <property type="entry name" value="M23_peptidase"/>
    <property type="match status" value="1"/>
</dbReference>
<keyword evidence="2" id="KW-1133">Transmembrane helix</keyword>
<dbReference type="Proteomes" id="UP001290455">
    <property type="component" value="Unassembled WGS sequence"/>
</dbReference>
<name>A0ABU5IUP5_9BACI</name>
<dbReference type="InterPro" id="IPR011055">
    <property type="entry name" value="Dup_hybrid_motif"/>
</dbReference>
<accession>A0ABU5IUP5</accession>
<feature type="compositionally biased region" description="Basic and acidic residues" evidence="1">
    <location>
        <begin position="1"/>
        <end position="10"/>
    </location>
</feature>
<evidence type="ECO:0000313" key="4">
    <source>
        <dbReference type="EMBL" id="MDZ5470821.1"/>
    </source>
</evidence>
<dbReference type="SUPFAM" id="SSF51261">
    <property type="entry name" value="Duplicated hybrid motif"/>
    <property type="match status" value="1"/>
</dbReference>
<keyword evidence="5" id="KW-1185">Reference proteome</keyword>
<gene>
    <name evidence="4" type="ORF">SM124_03550</name>
</gene>
<dbReference type="InterPro" id="IPR016047">
    <property type="entry name" value="M23ase_b-sheet_dom"/>
</dbReference>
<geneLocation type="plasmid" evidence="4">
    <name>unnamed</name>
</geneLocation>
<dbReference type="InterPro" id="IPR050570">
    <property type="entry name" value="Cell_wall_metabolism_enzyme"/>
</dbReference>
<protein>
    <submittedName>
        <fullName evidence="4">M23 family metallopeptidase</fullName>
        <ecNumber evidence="4">3.4.-.-</ecNumber>
    </submittedName>
</protein>
<dbReference type="PANTHER" id="PTHR21666:SF274">
    <property type="entry name" value="STAGE IV SPORULATION PROTEIN FA"/>
    <property type="match status" value="1"/>
</dbReference>
<organism evidence="4 5">
    <name type="scientific">Robertmurraya mangrovi</name>
    <dbReference type="NCBI Taxonomy" id="3098077"/>
    <lineage>
        <taxon>Bacteria</taxon>
        <taxon>Bacillati</taxon>
        <taxon>Bacillota</taxon>
        <taxon>Bacilli</taxon>
        <taxon>Bacillales</taxon>
        <taxon>Bacillaceae</taxon>
        <taxon>Robertmurraya</taxon>
    </lineage>
</organism>
<proteinExistence type="predicted"/>
<evidence type="ECO:0000313" key="5">
    <source>
        <dbReference type="Proteomes" id="UP001290455"/>
    </source>
</evidence>
<sequence length="265" mass="30072">MRSSRDDIRRRIEKRKRERERLAGNSSRPRTVNYKQMLWAEEEEKHGFDRISSYEGGPDEGAHPLFRKEIFLFKVLASACLFLVIAIIFRNEGESLNSVRNFVTSSMEKDFQFAAISDWYEDQFGKPLALLPFTKDKEAEEEPQLTQQYALPASGKILEEFGSNGQRITIETAKGSPVEAMNEGFVRFTGSKEGFGKTVIVQHADKSETWYGNLDSIDVTLYEFIEKGNSVGKASDGADGTKGTFYFAIKKGDDFIDPIQVIQFD</sequence>
<dbReference type="Gene3D" id="2.70.70.10">
    <property type="entry name" value="Glucose Permease (Domain IIA)"/>
    <property type="match status" value="1"/>
</dbReference>